<dbReference type="RefSeq" id="XP_009026914.1">
    <property type="nucleotide sequence ID" value="XM_009028666.1"/>
</dbReference>
<evidence type="ECO:0000256" key="5">
    <source>
        <dbReference type="ARBA" id="ARBA00022807"/>
    </source>
</evidence>
<comment type="similarity">
    <text evidence="1">Belongs to the peptidase C1 family.</text>
</comment>
<dbReference type="CTD" id="20210396"/>
<dbReference type="CDD" id="cd02620">
    <property type="entry name" value="Peptidase_C1A_CathepsinB"/>
    <property type="match status" value="1"/>
</dbReference>
<dbReference type="PROSITE" id="PS00139">
    <property type="entry name" value="THIOL_PROTEASE_CYS"/>
    <property type="match status" value="1"/>
</dbReference>
<dbReference type="FunFam" id="3.90.70.10:FF:000031">
    <property type="entry name" value="Cathepsin B"/>
    <property type="match status" value="1"/>
</dbReference>
<reference evidence="13" key="3">
    <citation type="submission" date="2015-06" db="UniProtKB">
        <authorList>
            <consortium name="EnsemblMetazoa"/>
        </authorList>
    </citation>
    <scope>IDENTIFICATION</scope>
</reference>
<reference evidence="14" key="1">
    <citation type="submission" date="2012-12" db="EMBL/GenBank/DDBJ databases">
        <authorList>
            <person name="Hellsten U."/>
            <person name="Grimwood J."/>
            <person name="Chapman J.A."/>
            <person name="Shapiro H."/>
            <person name="Aerts A."/>
            <person name="Otillar R.P."/>
            <person name="Terry A.Y."/>
            <person name="Boore J.L."/>
            <person name="Simakov O."/>
            <person name="Marletaz F."/>
            <person name="Cho S.-J."/>
            <person name="Edsinger-Gonzales E."/>
            <person name="Havlak P."/>
            <person name="Kuo D.-H."/>
            <person name="Larsson T."/>
            <person name="Lv J."/>
            <person name="Arendt D."/>
            <person name="Savage R."/>
            <person name="Osoegawa K."/>
            <person name="de Jong P."/>
            <person name="Lindberg D.R."/>
            <person name="Seaver E.C."/>
            <person name="Weisblat D.A."/>
            <person name="Putnam N.H."/>
            <person name="Grigoriev I.V."/>
            <person name="Rokhsar D.S."/>
        </authorList>
    </citation>
    <scope>NUCLEOTIDE SEQUENCE</scope>
</reference>
<dbReference type="eggNOG" id="KOG1543">
    <property type="taxonomic scope" value="Eukaryota"/>
</dbReference>
<evidence type="ECO:0000256" key="7">
    <source>
        <dbReference type="ARBA" id="ARBA00023157"/>
    </source>
</evidence>
<feature type="signal peptide" evidence="10">
    <location>
        <begin position="1"/>
        <end position="21"/>
    </location>
</feature>
<dbReference type="Pfam" id="PF08127">
    <property type="entry name" value="Propeptide_C1"/>
    <property type="match status" value="1"/>
</dbReference>
<proteinExistence type="inferred from homology"/>
<dbReference type="EMBL" id="KB097552">
    <property type="protein sequence ID" value="ESN95021.1"/>
    <property type="molecule type" value="Genomic_DNA"/>
</dbReference>
<evidence type="ECO:0000259" key="11">
    <source>
        <dbReference type="SMART" id="SM00645"/>
    </source>
</evidence>
<accession>T1FNJ9</accession>
<dbReference type="GO" id="GO:0051603">
    <property type="term" value="P:proteolysis involved in protein catabolic process"/>
    <property type="evidence" value="ECO:0000318"/>
    <property type="project" value="GO_Central"/>
</dbReference>
<evidence type="ECO:0000256" key="9">
    <source>
        <dbReference type="ARBA" id="ARBA00073107"/>
    </source>
</evidence>
<evidence type="ECO:0000256" key="6">
    <source>
        <dbReference type="ARBA" id="ARBA00023145"/>
    </source>
</evidence>
<dbReference type="Pfam" id="PF00112">
    <property type="entry name" value="Peptidase_C1"/>
    <property type="match status" value="1"/>
</dbReference>
<name>T1FNJ9_HELRO</name>
<dbReference type="SUPFAM" id="SSF54001">
    <property type="entry name" value="Cysteine proteinases"/>
    <property type="match status" value="1"/>
</dbReference>
<keyword evidence="6" id="KW-0865">Zymogen</keyword>
<dbReference type="OMA" id="YFDEAGC"/>
<organism evidence="13 14">
    <name type="scientific">Helobdella robusta</name>
    <name type="common">Californian leech</name>
    <dbReference type="NCBI Taxonomy" id="6412"/>
    <lineage>
        <taxon>Eukaryota</taxon>
        <taxon>Metazoa</taxon>
        <taxon>Spiralia</taxon>
        <taxon>Lophotrochozoa</taxon>
        <taxon>Annelida</taxon>
        <taxon>Clitellata</taxon>
        <taxon>Hirudinea</taxon>
        <taxon>Rhynchobdellida</taxon>
        <taxon>Glossiphoniidae</taxon>
        <taxon>Helobdella</taxon>
    </lineage>
</organism>
<dbReference type="PANTHER" id="PTHR12411">
    <property type="entry name" value="CYSTEINE PROTEASE FAMILY C1-RELATED"/>
    <property type="match status" value="1"/>
</dbReference>
<dbReference type="SMART" id="SM00645">
    <property type="entry name" value="Pept_C1"/>
    <property type="match status" value="1"/>
</dbReference>
<dbReference type="KEGG" id="hro:HELRODRAFT_186015"/>
<gene>
    <name evidence="13" type="primary">20210396</name>
    <name evidence="12" type="ORF">HELRODRAFT_186015</name>
</gene>
<dbReference type="PRINTS" id="PR00705">
    <property type="entry name" value="PAPAIN"/>
</dbReference>
<dbReference type="InterPro" id="IPR025660">
    <property type="entry name" value="Pept_his_AS"/>
</dbReference>
<evidence type="ECO:0000313" key="13">
    <source>
        <dbReference type="EnsemblMetazoa" id="HelroP186015"/>
    </source>
</evidence>
<evidence type="ECO:0000256" key="4">
    <source>
        <dbReference type="ARBA" id="ARBA00022801"/>
    </source>
</evidence>
<evidence type="ECO:0000256" key="1">
    <source>
        <dbReference type="ARBA" id="ARBA00008455"/>
    </source>
</evidence>
<keyword evidence="3 10" id="KW-0732">Signal</keyword>
<reference evidence="12 14" key="2">
    <citation type="journal article" date="2013" name="Nature">
        <title>Insights into bilaterian evolution from three spiralian genomes.</title>
        <authorList>
            <person name="Simakov O."/>
            <person name="Marletaz F."/>
            <person name="Cho S.J."/>
            <person name="Edsinger-Gonzales E."/>
            <person name="Havlak P."/>
            <person name="Hellsten U."/>
            <person name="Kuo D.H."/>
            <person name="Larsson T."/>
            <person name="Lv J."/>
            <person name="Arendt D."/>
            <person name="Savage R."/>
            <person name="Osoegawa K."/>
            <person name="de Jong P."/>
            <person name="Grimwood J."/>
            <person name="Chapman J.A."/>
            <person name="Shapiro H."/>
            <person name="Aerts A."/>
            <person name="Otillar R.P."/>
            <person name="Terry A.Y."/>
            <person name="Boore J.L."/>
            <person name="Grigoriev I.V."/>
            <person name="Lindberg D.R."/>
            <person name="Seaver E.C."/>
            <person name="Weisblat D.A."/>
            <person name="Putnam N.H."/>
            <person name="Rokhsar D.S."/>
        </authorList>
    </citation>
    <scope>NUCLEOTIDE SEQUENCE</scope>
</reference>
<dbReference type="InterPro" id="IPR013128">
    <property type="entry name" value="Peptidase_C1A"/>
</dbReference>
<dbReference type="OrthoDB" id="640249at2759"/>
<dbReference type="EMBL" id="AMQM01007025">
    <property type="status" value="NOT_ANNOTATED_CDS"/>
    <property type="molecule type" value="Genomic_DNA"/>
</dbReference>
<dbReference type="GeneID" id="20210396"/>
<evidence type="ECO:0000256" key="8">
    <source>
        <dbReference type="ARBA" id="ARBA00055576"/>
    </source>
</evidence>
<dbReference type="FunCoup" id="T1FNJ9">
    <property type="interactions" value="819"/>
</dbReference>
<evidence type="ECO:0000313" key="14">
    <source>
        <dbReference type="Proteomes" id="UP000015101"/>
    </source>
</evidence>
<evidence type="ECO:0000256" key="3">
    <source>
        <dbReference type="ARBA" id="ARBA00022729"/>
    </source>
</evidence>
<dbReference type="AlphaFoldDB" id="T1FNJ9"/>
<dbReference type="GO" id="GO:0005764">
    <property type="term" value="C:lysosome"/>
    <property type="evidence" value="ECO:0000318"/>
    <property type="project" value="GO_Central"/>
</dbReference>
<dbReference type="GO" id="GO:0005615">
    <property type="term" value="C:extracellular space"/>
    <property type="evidence" value="ECO:0000318"/>
    <property type="project" value="GO_Central"/>
</dbReference>
<keyword evidence="5" id="KW-0788">Thiol protease</keyword>
<dbReference type="PROSITE" id="PS00639">
    <property type="entry name" value="THIOL_PROTEASE_HIS"/>
    <property type="match status" value="1"/>
</dbReference>
<dbReference type="STRING" id="6412.T1FNJ9"/>
<dbReference type="Proteomes" id="UP000015101">
    <property type="component" value="Unassembled WGS sequence"/>
</dbReference>
<dbReference type="InterPro" id="IPR038765">
    <property type="entry name" value="Papain-like_cys_pep_sf"/>
</dbReference>
<evidence type="ECO:0000256" key="2">
    <source>
        <dbReference type="ARBA" id="ARBA00022670"/>
    </source>
</evidence>
<keyword evidence="14" id="KW-1185">Reference proteome</keyword>
<dbReference type="EnsemblMetazoa" id="HelroT186015">
    <property type="protein sequence ID" value="HelroP186015"/>
    <property type="gene ID" value="HelroG186015"/>
</dbReference>
<feature type="domain" description="Peptidase C1A papain C-terminal" evidence="11">
    <location>
        <begin position="83"/>
        <end position="331"/>
    </location>
</feature>
<dbReference type="InterPro" id="IPR000169">
    <property type="entry name" value="Pept_cys_AS"/>
</dbReference>
<feature type="chain" id="PRO_5010897013" description="Cathepsin B-like cysteine proteinase" evidence="10">
    <location>
        <begin position="22"/>
        <end position="335"/>
    </location>
</feature>
<comment type="function">
    <text evidence="8">Thiol protease. Has a role as a digestive enzyme.</text>
</comment>
<keyword evidence="7" id="KW-1015">Disulfide bond</keyword>
<protein>
    <recommendedName>
        <fullName evidence="9">Cathepsin B-like cysteine proteinase</fullName>
    </recommendedName>
</protein>
<dbReference type="InterPro" id="IPR000668">
    <property type="entry name" value="Peptidase_C1A_C"/>
</dbReference>
<dbReference type="HOGENOM" id="CLU_012184_3_3_1"/>
<dbReference type="InterPro" id="IPR012599">
    <property type="entry name" value="Propeptide_C1A"/>
</dbReference>
<evidence type="ECO:0000256" key="10">
    <source>
        <dbReference type="SAM" id="SignalP"/>
    </source>
</evidence>
<dbReference type="PROSITE" id="PS00640">
    <property type="entry name" value="THIOL_PROTEASE_ASN"/>
    <property type="match status" value="1"/>
</dbReference>
<sequence>MAKMWQRVVMFFLFISSTVSSMYPEPLSQSMIDYINSYPGATWKAGENFKDLPLSHVKQLCGALKGGEKPKKRFHVVDDDEVIPDEFDPREQWPNCPTLKEVRDQGSCGSCWAFGAVAAMSDRICIASGGKVNAHISAEDLLTCCSTCGMGCNGGYPPAAWGYYKKIGLVTGGQYGSEQGCRPYSIAPCEHHVNGTRPPCKGEGKTPECSKKCREGYKLSYKEDKHYGVSVYSVDSSETQIKMELMKHGPIEAALTVYADFVQYKSGVYHHVTGEELGGHAVKLIGWGVENNVPYWLVANSWNNDWGDGGFFKILRGKNECGFESELVAGEPKIK</sequence>
<dbReference type="InParanoid" id="T1FNJ9"/>
<evidence type="ECO:0000313" key="12">
    <source>
        <dbReference type="EMBL" id="ESN95021.1"/>
    </source>
</evidence>
<keyword evidence="2" id="KW-0645">Protease</keyword>
<dbReference type="GO" id="GO:0004197">
    <property type="term" value="F:cysteine-type endopeptidase activity"/>
    <property type="evidence" value="ECO:0000318"/>
    <property type="project" value="GO_Central"/>
</dbReference>
<dbReference type="Gene3D" id="3.90.70.10">
    <property type="entry name" value="Cysteine proteinases"/>
    <property type="match status" value="1"/>
</dbReference>
<keyword evidence="4" id="KW-0378">Hydrolase</keyword>
<dbReference type="InterPro" id="IPR025661">
    <property type="entry name" value="Pept_asp_AS"/>
</dbReference>